<comment type="catalytic activity">
    <reaction evidence="3 4">
        <text>[thioredoxin]-disulfide + L-methionine + H2O = L-methionine (S)-S-oxide + [thioredoxin]-dithiol</text>
        <dbReference type="Rhea" id="RHEA:19993"/>
        <dbReference type="Rhea" id="RHEA-COMP:10698"/>
        <dbReference type="Rhea" id="RHEA-COMP:10700"/>
        <dbReference type="ChEBI" id="CHEBI:15377"/>
        <dbReference type="ChEBI" id="CHEBI:29950"/>
        <dbReference type="ChEBI" id="CHEBI:50058"/>
        <dbReference type="ChEBI" id="CHEBI:57844"/>
        <dbReference type="ChEBI" id="CHEBI:58772"/>
        <dbReference type="EC" id="1.8.4.11"/>
    </reaction>
</comment>
<comment type="function">
    <text evidence="4">Has an important function as a repair enzyme for proteins that have been inactivated by oxidation. Catalyzes the reversible oxidation-reduction of methionine sulfoxide in proteins to methionine.</text>
</comment>
<dbReference type="InterPro" id="IPR036509">
    <property type="entry name" value="Met_Sox_Rdtase_MsrA_sf"/>
</dbReference>
<sequence>MSHKHYKRMKKYILAVLTLSLVFYSFKTVGEHDKEKVLPKNIETKVAYFASGCFWCVEAIFESVNGVEEAVSGYAGGHTKRPTYQTIGTGRTGHAETVAVYYDPKIVSFQTLVDVFFGSHNPTTKNGQHPDYGTQYRSIAFYQNEKEKKIIENTIEKLNKEIYKGKIVTEVTSFTRFHRAEEYHQNYEKLHPYNSYVRNVSIPRLNKFKRKFPHLLKNKVH</sequence>
<evidence type="ECO:0000256" key="2">
    <source>
        <dbReference type="ARBA" id="ARBA00047806"/>
    </source>
</evidence>
<dbReference type="NCBIfam" id="TIGR00401">
    <property type="entry name" value="msrA"/>
    <property type="match status" value="1"/>
</dbReference>
<organism evidence="6 7">
    <name type="scientific">Tenacibaculum polynesiense</name>
    <dbReference type="NCBI Taxonomy" id="3137857"/>
    <lineage>
        <taxon>Bacteria</taxon>
        <taxon>Pseudomonadati</taxon>
        <taxon>Bacteroidota</taxon>
        <taxon>Flavobacteriia</taxon>
        <taxon>Flavobacteriales</taxon>
        <taxon>Flavobacteriaceae</taxon>
        <taxon>Tenacibaculum</taxon>
    </lineage>
</organism>
<keyword evidence="7" id="KW-1185">Reference proteome</keyword>
<dbReference type="HAMAP" id="MF_01401">
    <property type="entry name" value="MsrA"/>
    <property type="match status" value="1"/>
</dbReference>
<protein>
    <recommendedName>
        <fullName evidence="4">Peptide methionine sulfoxide reductase MsrA</fullName>
        <shortName evidence="4">Protein-methionine-S-oxide reductase</shortName>
        <ecNumber evidence="4">1.8.4.11</ecNumber>
    </recommendedName>
    <alternativeName>
        <fullName evidence="4">Peptide-methionine (S)-S-oxide reductase</fullName>
        <shortName evidence="4">Peptide Met(O) reductase</shortName>
    </alternativeName>
</protein>
<evidence type="ECO:0000256" key="1">
    <source>
        <dbReference type="ARBA" id="ARBA00023002"/>
    </source>
</evidence>
<name>A0ABP1F100_9FLAO</name>
<dbReference type="SUPFAM" id="SSF55068">
    <property type="entry name" value="Peptide methionine sulfoxide reductase"/>
    <property type="match status" value="1"/>
</dbReference>
<feature type="domain" description="Peptide methionine sulphoxide reductase MsrA" evidence="5">
    <location>
        <begin position="47"/>
        <end position="196"/>
    </location>
</feature>
<evidence type="ECO:0000313" key="6">
    <source>
        <dbReference type="EMBL" id="CAL2103391.1"/>
    </source>
</evidence>
<evidence type="ECO:0000259" key="5">
    <source>
        <dbReference type="Pfam" id="PF01625"/>
    </source>
</evidence>
<comment type="catalytic activity">
    <reaction evidence="2 4">
        <text>L-methionyl-[protein] + [thioredoxin]-disulfide + H2O = L-methionyl-(S)-S-oxide-[protein] + [thioredoxin]-dithiol</text>
        <dbReference type="Rhea" id="RHEA:14217"/>
        <dbReference type="Rhea" id="RHEA-COMP:10698"/>
        <dbReference type="Rhea" id="RHEA-COMP:10700"/>
        <dbReference type="Rhea" id="RHEA-COMP:12313"/>
        <dbReference type="Rhea" id="RHEA-COMP:12315"/>
        <dbReference type="ChEBI" id="CHEBI:15377"/>
        <dbReference type="ChEBI" id="CHEBI:16044"/>
        <dbReference type="ChEBI" id="CHEBI:29950"/>
        <dbReference type="ChEBI" id="CHEBI:44120"/>
        <dbReference type="ChEBI" id="CHEBI:50058"/>
        <dbReference type="EC" id="1.8.4.11"/>
    </reaction>
</comment>
<comment type="similarity">
    <text evidence="4">Belongs to the MsrA Met sulfoxide reductase family.</text>
</comment>
<dbReference type="GO" id="GO:0008113">
    <property type="term" value="F:peptide-methionine (S)-S-oxide reductase activity"/>
    <property type="evidence" value="ECO:0007669"/>
    <property type="project" value="UniProtKB-EC"/>
</dbReference>
<accession>A0ABP1F100</accession>
<dbReference type="Pfam" id="PF01625">
    <property type="entry name" value="PMSR"/>
    <property type="match status" value="1"/>
</dbReference>
<evidence type="ECO:0000313" key="7">
    <source>
        <dbReference type="Proteomes" id="UP001497527"/>
    </source>
</evidence>
<dbReference type="EMBL" id="CAXJIO010000012">
    <property type="protein sequence ID" value="CAL2103391.1"/>
    <property type="molecule type" value="Genomic_DNA"/>
</dbReference>
<dbReference type="Gene3D" id="3.30.1060.10">
    <property type="entry name" value="Peptide methionine sulphoxide reductase MsrA"/>
    <property type="match status" value="1"/>
</dbReference>
<feature type="active site" evidence="4">
    <location>
        <position position="53"/>
    </location>
</feature>
<reference evidence="6 7" key="1">
    <citation type="submission" date="2024-05" db="EMBL/GenBank/DDBJ databases">
        <authorList>
            <person name="Duchaud E."/>
        </authorList>
    </citation>
    <scope>NUCLEOTIDE SEQUENCE [LARGE SCALE GENOMIC DNA]</scope>
    <source>
        <strain evidence="6">Ena-SAMPLE-TAB-13-05-2024-13:56:06:370-140308</strain>
    </source>
</reference>
<comment type="caution">
    <text evidence="6">The sequence shown here is derived from an EMBL/GenBank/DDBJ whole genome shotgun (WGS) entry which is preliminary data.</text>
</comment>
<gene>
    <name evidence="4 6" type="primary">msrA</name>
    <name evidence="6" type="ORF">T190423A01A_30505</name>
</gene>
<dbReference type="Proteomes" id="UP001497527">
    <property type="component" value="Unassembled WGS sequence"/>
</dbReference>
<keyword evidence="1 4" id="KW-0560">Oxidoreductase</keyword>
<evidence type="ECO:0000256" key="3">
    <source>
        <dbReference type="ARBA" id="ARBA00048782"/>
    </source>
</evidence>
<evidence type="ECO:0000256" key="4">
    <source>
        <dbReference type="HAMAP-Rule" id="MF_01401"/>
    </source>
</evidence>
<proteinExistence type="inferred from homology"/>
<dbReference type="PANTHER" id="PTHR43774">
    <property type="entry name" value="PEPTIDE METHIONINE SULFOXIDE REDUCTASE"/>
    <property type="match status" value="1"/>
</dbReference>
<dbReference type="PANTHER" id="PTHR43774:SF1">
    <property type="entry name" value="PEPTIDE METHIONINE SULFOXIDE REDUCTASE MSRA 2"/>
    <property type="match status" value="1"/>
</dbReference>
<dbReference type="InterPro" id="IPR002569">
    <property type="entry name" value="Met_Sox_Rdtase_MsrA_dom"/>
</dbReference>
<dbReference type="EC" id="1.8.4.11" evidence="4"/>